<dbReference type="InterPro" id="IPR013096">
    <property type="entry name" value="Cupin_2"/>
</dbReference>
<evidence type="ECO:0000259" key="4">
    <source>
        <dbReference type="PROSITE" id="PS01124"/>
    </source>
</evidence>
<dbReference type="EMBL" id="JBHUMY010000023">
    <property type="protein sequence ID" value="MFD2662124.1"/>
    <property type="molecule type" value="Genomic_DNA"/>
</dbReference>
<sequence>MSEELLLTFRSPPLPFFIESNRQTYRPGGEHPNRNNLGVFDMLFVNEGELHIGENGREWTLTAGDMLILRPDCWHYSVRPCESVTVFDWVHFQTVGAWEETEGRHVGSLRGDYYTYAIRLPKKMNLSYLDEAKQLFASLHEAARSSKQSAFWDRQQAFLHLLQMLDDGWRSDAAHAAVSVADRAAAYLKMNYKTPVTNKMLSDALQLHINYITRCMTEVFDCTPQQYLLYYRLDQAKLLLLKTDWPIAQVAEETGFRQTPHFSRLFAAQTGMPPLKYRKRFTK</sequence>
<proteinExistence type="predicted"/>
<dbReference type="SUPFAM" id="SSF51215">
    <property type="entry name" value="Regulatory protein AraC"/>
    <property type="match status" value="1"/>
</dbReference>
<accession>A0ABW5R047</accession>
<dbReference type="PANTHER" id="PTHR43280">
    <property type="entry name" value="ARAC-FAMILY TRANSCRIPTIONAL REGULATOR"/>
    <property type="match status" value="1"/>
</dbReference>
<dbReference type="InterPro" id="IPR014710">
    <property type="entry name" value="RmlC-like_jellyroll"/>
</dbReference>
<dbReference type="Pfam" id="PF12833">
    <property type="entry name" value="HTH_18"/>
    <property type="match status" value="1"/>
</dbReference>
<comment type="caution">
    <text evidence="5">The sequence shown here is derived from an EMBL/GenBank/DDBJ whole genome shotgun (WGS) entry which is preliminary data.</text>
</comment>
<dbReference type="InterPro" id="IPR018062">
    <property type="entry name" value="HTH_AraC-typ_CS"/>
</dbReference>
<protein>
    <submittedName>
        <fullName evidence="5">Helix-turn-helix domain-containing protein</fullName>
    </submittedName>
</protein>
<dbReference type="PROSITE" id="PS01124">
    <property type="entry name" value="HTH_ARAC_FAMILY_2"/>
    <property type="match status" value="1"/>
</dbReference>
<dbReference type="InterPro" id="IPR018060">
    <property type="entry name" value="HTH_AraC"/>
</dbReference>
<keyword evidence="2" id="KW-0238">DNA-binding</keyword>
<dbReference type="SMART" id="SM00342">
    <property type="entry name" value="HTH_ARAC"/>
    <property type="match status" value="1"/>
</dbReference>
<dbReference type="Pfam" id="PF07883">
    <property type="entry name" value="Cupin_2"/>
    <property type="match status" value="1"/>
</dbReference>
<gene>
    <name evidence="5" type="ORF">ACFSW5_17855</name>
</gene>
<dbReference type="PANTHER" id="PTHR43280:SF2">
    <property type="entry name" value="HTH-TYPE TRANSCRIPTIONAL REGULATOR EXSA"/>
    <property type="match status" value="1"/>
</dbReference>
<dbReference type="RefSeq" id="WP_379275928.1">
    <property type="nucleotide sequence ID" value="NZ_JBHUGT010000023.1"/>
</dbReference>
<evidence type="ECO:0000256" key="3">
    <source>
        <dbReference type="ARBA" id="ARBA00023163"/>
    </source>
</evidence>
<dbReference type="InterPro" id="IPR037923">
    <property type="entry name" value="HTH-like"/>
</dbReference>
<evidence type="ECO:0000256" key="1">
    <source>
        <dbReference type="ARBA" id="ARBA00023015"/>
    </source>
</evidence>
<dbReference type="InterPro" id="IPR009057">
    <property type="entry name" value="Homeodomain-like_sf"/>
</dbReference>
<evidence type="ECO:0000313" key="5">
    <source>
        <dbReference type="EMBL" id="MFD2662124.1"/>
    </source>
</evidence>
<keyword evidence="1" id="KW-0805">Transcription regulation</keyword>
<dbReference type="Gene3D" id="1.10.10.60">
    <property type="entry name" value="Homeodomain-like"/>
    <property type="match status" value="1"/>
</dbReference>
<dbReference type="Gene3D" id="2.60.120.10">
    <property type="entry name" value="Jelly Rolls"/>
    <property type="match status" value="1"/>
</dbReference>
<dbReference type="Proteomes" id="UP001597493">
    <property type="component" value="Unassembled WGS sequence"/>
</dbReference>
<organism evidence="5 6">
    <name type="scientific">Paenibacillus thailandensis</name>
    <dbReference type="NCBI Taxonomy" id="393250"/>
    <lineage>
        <taxon>Bacteria</taxon>
        <taxon>Bacillati</taxon>
        <taxon>Bacillota</taxon>
        <taxon>Bacilli</taxon>
        <taxon>Bacillales</taxon>
        <taxon>Paenibacillaceae</taxon>
        <taxon>Paenibacillus</taxon>
    </lineage>
</organism>
<evidence type="ECO:0000313" key="6">
    <source>
        <dbReference type="Proteomes" id="UP001597493"/>
    </source>
</evidence>
<keyword evidence="6" id="KW-1185">Reference proteome</keyword>
<name>A0ABW5R047_9BACL</name>
<feature type="domain" description="HTH araC/xylS-type" evidence="4">
    <location>
        <begin position="182"/>
        <end position="280"/>
    </location>
</feature>
<reference evidence="6" key="1">
    <citation type="journal article" date="2019" name="Int. J. Syst. Evol. Microbiol.">
        <title>The Global Catalogue of Microorganisms (GCM) 10K type strain sequencing project: providing services to taxonomists for standard genome sequencing and annotation.</title>
        <authorList>
            <consortium name="The Broad Institute Genomics Platform"/>
            <consortium name="The Broad Institute Genome Sequencing Center for Infectious Disease"/>
            <person name="Wu L."/>
            <person name="Ma J."/>
        </authorList>
    </citation>
    <scope>NUCLEOTIDE SEQUENCE [LARGE SCALE GENOMIC DNA]</scope>
    <source>
        <strain evidence="6">TISTR 1827</strain>
    </source>
</reference>
<evidence type="ECO:0000256" key="2">
    <source>
        <dbReference type="ARBA" id="ARBA00023125"/>
    </source>
</evidence>
<dbReference type="SUPFAM" id="SSF46689">
    <property type="entry name" value="Homeodomain-like"/>
    <property type="match status" value="1"/>
</dbReference>
<keyword evidence="3" id="KW-0804">Transcription</keyword>
<dbReference type="PROSITE" id="PS00041">
    <property type="entry name" value="HTH_ARAC_FAMILY_1"/>
    <property type="match status" value="1"/>
</dbReference>